<dbReference type="Pfam" id="PF01841">
    <property type="entry name" value="Transglut_core"/>
    <property type="match status" value="1"/>
</dbReference>
<evidence type="ECO:0000313" key="3">
    <source>
        <dbReference type="EMBL" id="HDI83601.1"/>
    </source>
</evidence>
<dbReference type="InterPro" id="IPR024618">
    <property type="entry name" value="DUF3857"/>
</dbReference>
<reference evidence="3" key="1">
    <citation type="journal article" date="2020" name="mSystems">
        <title>Genome- and Community-Level Interaction Insights into Carbon Utilization and Element Cycling Functions of Hydrothermarchaeota in Hydrothermal Sediment.</title>
        <authorList>
            <person name="Zhou Z."/>
            <person name="Liu Y."/>
            <person name="Xu W."/>
            <person name="Pan J."/>
            <person name="Luo Z.H."/>
            <person name="Li M."/>
        </authorList>
    </citation>
    <scope>NUCLEOTIDE SEQUENCE [LARGE SCALE GENOMIC DNA]</scope>
    <source>
        <strain evidence="3">HyVt-102</strain>
    </source>
</reference>
<dbReference type="Proteomes" id="UP000885847">
    <property type="component" value="Unassembled WGS sequence"/>
</dbReference>
<dbReference type="EMBL" id="DQWE01000351">
    <property type="protein sequence ID" value="HDI83601.1"/>
    <property type="molecule type" value="Genomic_DNA"/>
</dbReference>
<comment type="caution">
    <text evidence="3">The sequence shown here is derived from an EMBL/GenBank/DDBJ whole genome shotgun (WGS) entry which is preliminary data.</text>
</comment>
<dbReference type="Gene3D" id="2.60.120.1130">
    <property type="match status" value="1"/>
</dbReference>
<dbReference type="AlphaFoldDB" id="A0A7C0ZFA6"/>
<gene>
    <name evidence="3" type="ORF">ENF18_07420</name>
</gene>
<dbReference type="SUPFAM" id="SSF54001">
    <property type="entry name" value="Cysteine proteinases"/>
    <property type="match status" value="1"/>
</dbReference>
<sequence length="707" mass="82396">MTSHFIPLTESHVGLISGKKEVTLSRLIPVFLFFPLLISAHRIELFDGRTLESPVLKIEGNQIVLQDTVISRNDVKSIVFSEGEVKAEKKQLPEDVKKILQEAEEARKKYGDYEGVVLIDDGIYNLLPDGIRFYRYHFAGLILKDTRRNWGTFVRYFDEDAERLKIISARVIKPDGRTIPLDLNKITVTKPRQGMEFFGKGKIVTFTFPSVEVGDIVEYEYTEEIFNPWDRNVFNPNWYFGSDDPVVFSRIKIILPEGKKLYYKLFNAPEVKVDSTQTDSGMIYTFVNHDAIPPVEEIYMPPKEEYLPRLVAGIMKDWDYLFNWYSNFQKNRMIVTPEIKVLADSLTNGATTHEEKTARLYHWVQQNIRYISIKGSASSGVSGHRADVTLKNGYGDCTDKAILFSTLLKAVGIECYPVYLHTNDGPDLVKEIPSFWGNHAIVEVFPENGPPYFLDPVSTYSRYPSFASMDHGMHAICAMKKKIDFIKVPSPDMNLRNYTYEIFITPDGTADVSFTSRYTGDYEAGIRGYWIRLKERERKMTFTRMVSDVSPDAQLLEYNLENLEDISKPLIMHIRYRLPNFLEKAGDLYILKLPEIDRRYTRRELALSDRRYPLVYMTSEEIKHTFKIILPKNWKVEYVPEKRKVKYHEYEYSGYYQIKGDTLLFKDDFRRYGRKIPVEHYKKYRRYMNAMLKFVKMPVIISTGGEE</sequence>
<evidence type="ECO:0000259" key="1">
    <source>
        <dbReference type="Pfam" id="PF01841"/>
    </source>
</evidence>
<accession>A0A7C0ZFA6</accession>
<dbReference type="Pfam" id="PF12969">
    <property type="entry name" value="DUF3857"/>
    <property type="match status" value="1"/>
</dbReference>
<dbReference type="Gene3D" id="3.10.620.30">
    <property type="match status" value="1"/>
</dbReference>
<dbReference type="InterPro" id="IPR038765">
    <property type="entry name" value="Papain-like_cys_pep_sf"/>
</dbReference>
<dbReference type="Gene3D" id="2.60.40.3140">
    <property type="match status" value="1"/>
</dbReference>
<name>A0A7C0ZFA6_UNCW3</name>
<feature type="domain" description="DUF3857" evidence="2">
    <location>
        <begin position="134"/>
        <end position="286"/>
    </location>
</feature>
<evidence type="ECO:0000259" key="2">
    <source>
        <dbReference type="Pfam" id="PF12969"/>
    </source>
</evidence>
<dbReference type="InterPro" id="IPR002931">
    <property type="entry name" value="Transglutaminase-like"/>
</dbReference>
<proteinExistence type="predicted"/>
<protein>
    <submittedName>
        <fullName evidence="3">DUF3857 domain-containing protein</fullName>
    </submittedName>
</protein>
<organism evidence="3">
    <name type="scientific">candidate division WOR-3 bacterium</name>
    <dbReference type="NCBI Taxonomy" id="2052148"/>
    <lineage>
        <taxon>Bacteria</taxon>
        <taxon>Bacteria division WOR-3</taxon>
    </lineage>
</organism>
<feature type="domain" description="Transglutaminase-like" evidence="1">
    <location>
        <begin position="342"/>
        <end position="446"/>
    </location>
</feature>